<evidence type="ECO:0000256" key="3">
    <source>
        <dbReference type="ARBA" id="ARBA00022723"/>
    </source>
</evidence>
<keyword evidence="3" id="KW-0479">Metal-binding</keyword>
<dbReference type="SMART" id="SM00510">
    <property type="entry name" value="TFS2M"/>
    <property type="match status" value="1"/>
</dbReference>
<dbReference type="SUPFAM" id="SSF47676">
    <property type="entry name" value="Conserved domain common to transcription factors TFIIS, elongin A, CRSP70"/>
    <property type="match status" value="1"/>
</dbReference>
<dbReference type="Gene3D" id="2.20.25.10">
    <property type="match status" value="1"/>
</dbReference>
<dbReference type="InterPro" id="IPR017923">
    <property type="entry name" value="TFIIS_N"/>
</dbReference>
<evidence type="ECO:0000256" key="9">
    <source>
        <dbReference type="PROSITE-ProRule" id="PRU00472"/>
    </source>
</evidence>
<evidence type="ECO:0000256" key="11">
    <source>
        <dbReference type="SAM" id="MobiDB-lite"/>
    </source>
</evidence>
<comment type="caution">
    <text evidence="15">The sequence shown here is derived from an EMBL/GenBank/DDBJ whole genome shotgun (WGS) entry which is preliminary data.</text>
</comment>
<dbReference type="GO" id="GO:0006351">
    <property type="term" value="P:DNA-templated transcription"/>
    <property type="evidence" value="ECO:0007669"/>
    <property type="project" value="InterPro"/>
</dbReference>
<dbReference type="PROSITE" id="PS00466">
    <property type="entry name" value="ZF_TFIIS_1"/>
    <property type="match status" value="1"/>
</dbReference>
<proteinExistence type="inferred from homology"/>
<dbReference type="PIRSF" id="PIRSF006704">
    <property type="entry name" value="TF_IIS"/>
    <property type="match status" value="1"/>
</dbReference>
<dbReference type="InterPro" id="IPR003617">
    <property type="entry name" value="TFIIS/CRSP70_N_sub"/>
</dbReference>
<evidence type="ECO:0000259" key="12">
    <source>
        <dbReference type="PROSITE" id="PS51133"/>
    </source>
</evidence>
<dbReference type="PANTHER" id="PTHR11477">
    <property type="entry name" value="TRANSCRIPTION FACTOR S-II ZINC FINGER DOMAIN-CONTAINING PROTEIN"/>
    <property type="match status" value="1"/>
</dbReference>
<evidence type="ECO:0000313" key="15">
    <source>
        <dbReference type="EMBL" id="CAL4246572.1"/>
    </source>
</evidence>
<evidence type="ECO:0000313" key="16">
    <source>
        <dbReference type="Proteomes" id="UP001497623"/>
    </source>
</evidence>
<dbReference type="SUPFAM" id="SSF46942">
    <property type="entry name" value="Elongation factor TFIIS domain 2"/>
    <property type="match status" value="1"/>
</dbReference>
<dbReference type="GO" id="GO:0005634">
    <property type="term" value="C:nucleus"/>
    <property type="evidence" value="ECO:0007669"/>
    <property type="project" value="UniProtKB-SubCell"/>
</dbReference>
<dbReference type="GO" id="GO:0008270">
    <property type="term" value="F:zinc ion binding"/>
    <property type="evidence" value="ECO:0007669"/>
    <property type="project" value="UniProtKB-KW"/>
</dbReference>
<evidence type="ECO:0000256" key="10">
    <source>
        <dbReference type="PROSITE-ProRule" id="PRU00649"/>
    </source>
</evidence>
<feature type="domain" description="TFIIS central" evidence="14">
    <location>
        <begin position="118"/>
        <end position="234"/>
    </location>
</feature>
<keyword evidence="6 10" id="KW-0539">Nucleus</keyword>
<dbReference type="Gene3D" id="1.20.930.10">
    <property type="entry name" value="Conserved domain common to transcription factors TFIIS, elongin A, CRSP70"/>
    <property type="match status" value="1"/>
</dbReference>
<dbReference type="SMART" id="SM00440">
    <property type="entry name" value="ZnF_C2C2"/>
    <property type="match status" value="1"/>
</dbReference>
<comment type="subcellular location">
    <subcellularLocation>
        <location evidence="1 10">Nucleus</location>
    </subcellularLocation>
</comment>
<comment type="similarity">
    <text evidence="2">Belongs to the TFS-II family.</text>
</comment>
<evidence type="ECO:0000256" key="5">
    <source>
        <dbReference type="ARBA" id="ARBA00022833"/>
    </source>
</evidence>
<dbReference type="CDD" id="cd00183">
    <property type="entry name" value="TFIIS_I"/>
    <property type="match status" value="1"/>
</dbReference>
<comment type="function">
    <text evidence="7">Necessary for efficient RNA polymerase II transcription elongation past template-encoded arresting sites. The arresting sites in DNA have the property of trapping a certain fraction of elongating RNA polymerases that pass through, resulting in locked ternary complexes. Cleavage of the nascent transcript by S-II allows the resumption of elongation from the new 3'-terminus.</text>
</comment>
<feature type="domain" description="TFIIS N-terminal" evidence="13">
    <location>
        <begin position="5"/>
        <end position="83"/>
    </location>
</feature>
<dbReference type="GO" id="GO:0003676">
    <property type="term" value="F:nucleic acid binding"/>
    <property type="evidence" value="ECO:0007669"/>
    <property type="project" value="InterPro"/>
</dbReference>
<keyword evidence="16" id="KW-1185">Reference proteome</keyword>
<evidence type="ECO:0000256" key="7">
    <source>
        <dbReference type="ARBA" id="ARBA00025408"/>
    </source>
</evidence>
<dbReference type="SUPFAM" id="SSF57783">
    <property type="entry name" value="Zinc beta-ribbon"/>
    <property type="match status" value="1"/>
</dbReference>
<accession>A0AAV2SVS5</accession>
<feature type="compositionally biased region" description="Basic and acidic residues" evidence="11">
    <location>
        <begin position="83"/>
        <end position="106"/>
    </location>
</feature>
<name>A0AAV2SVS5_MEGNR</name>
<evidence type="ECO:0000259" key="13">
    <source>
        <dbReference type="PROSITE" id="PS51319"/>
    </source>
</evidence>
<evidence type="ECO:0000256" key="8">
    <source>
        <dbReference type="ARBA" id="ARBA00083484"/>
    </source>
</evidence>
<dbReference type="PROSITE" id="PS51319">
    <property type="entry name" value="TFIIS_N"/>
    <property type="match status" value="1"/>
</dbReference>
<keyword evidence="4 9" id="KW-0863">Zinc-finger</keyword>
<dbReference type="CDD" id="cd13749">
    <property type="entry name" value="Zn-ribbon_TFIIS"/>
    <property type="match status" value="1"/>
</dbReference>
<evidence type="ECO:0000259" key="14">
    <source>
        <dbReference type="PROSITE" id="PS51321"/>
    </source>
</evidence>
<feature type="region of interest" description="Disordered" evidence="11">
    <location>
        <begin position="83"/>
        <end position="110"/>
    </location>
</feature>
<dbReference type="Pfam" id="PF07500">
    <property type="entry name" value="TFIIS_M"/>
    <property type="match status" value="1"/>
</dbReference>
<gene>
    <name evidence="15" type="ORF">MNOR_LOCUS41235</name>
</gene>
<dbReference type="SMART" id="SM00509">
    <property type="entry name" value="TFS2N"/>
    <property type="match status" value="1"/>
</dbReference>
<feature type="domain" description="TFIIS-type" evidence="12">
    <location>
        <begin position="237"/>
        <end position="277"/>
    </location>
</feature>
<evidence type="ECO:0000256" key="6">
    <source>
        <dbReference type="ARBA" id="ARBA00023242"/>
    </source>
</evidence>
<dbReference type="Pfam" id="PF01096">
    <property type="entry name" value="Zn_ribbon_TFIIS"/>
    <property type="match status" value="1"/>
</dbReference>
<dbReference type="EMBL" id="CAXKWB010145067">
    <property type="protein sequence ID" value="CAL4246572.1"/>
    <property type="molecule type" value="Genomic_DNA"/>
</dbReference>
<organism evidence="15 16">
    <name type="scientific">Meganyctiphanes norvegica</name>
    <name type="common">Northern krill</name>
    <name type="synonym">Thysanopoda norvegica</name>
    <dbReference type="NCBI Taxonomy" id="48144"/>
    <lineage>
        <taxon>Eukaryota</taxon>
        <taxon>Metazoa</taxon>
        <taxon>Ecdysozoa</taxon>
        <taxon>Arthropoda</taxon>
        <taxon>Crustacea</taxon>
        <taxon>Multicrustacea</taxon>
        <taxon>Malacostraca</taxon>
        <taxon>Eumalacostraca</taxon>
        <taxon>Eucarida</taxon>
        <taxon>Euphausiacea</taxon>
        <taxon>Euphausiidae</taxon>
        <taxon>Meganyctiphanes</taxon>
    </lineage>
</organism>
<evidence type="ECO:0000256" key="2">
    <source>
        <dbReference type="ARBA" id="ARBA00009647"/>
    </source>
</evidence>
<dbReference type="Pfam" id="PF08711">
    <property type="entry name" value="Med26"/>
    <property type="match status" value="1"/>
</dbReference>
<dbReference type="PROSITE" id="PS51133">
    <property type="entry name" value="ZF_TFIIS_2"/>
    <property type="match status" value="1"/>
</dbReference>
<keyword evidence="5" id="KW-0862">Zinc</keyword>
<evidence type="ECO:0000256" key="4">
    <source>
        <dbReference type="ARBA" id="ARBA00022771"/>
    </source>
</evidence>
<reference evidence="15 16" key="1">
    <citation type="submission" date="2024-05" db="EMBL/GenBank/DDBJ databases">
        <authorList>
            <person name="Wallberg A."/>
        </authorList>
    </citation>
    <scope>NUCLEOTIDE SEQUENCE [LARGE SCALE GENOMIC DNA]</scope>
</reference>
<dbReference type="InterPro" id="IPR035441">
    <property type="entry name" value="TFIIS/LEDGF_dom_sf"/>
</dbReference>
<dbReference type="Proteomes" id="UP001497623">
    <property type="component" value="Unassembled WGS sequence"/>
</dbReference>
<sequence length="279" mass="32037">MSCKDDVHRIKKKLDKMVSKENDESQAIELLKALKDLPIDFKVLSKTGIGQSVNAIRKASKEEDVQQEARQLIKDWKKLVPKEDDKKDKKDKKEERRSDDEEEKKSKTGPGCELLDDVRRKCCEMIAEALKCDELPDGIVEDPDTLSEKIEEAVHKIVKNSGPLYKNRIRSRVHNLRDKNNKELRLNVLCGVVGPDKLAKMTSEEMASDEMTKVREKFQKQNLDDAQLAIAQGTRTDLLQCGKCKKRDVTYNQMQTRSSDEPMTTFCLCNTCGNRWKFC</sequence>
<evidence type="ECO:0000256" key="1">
    <source>
        <dbReference type="ARBA" id="ARBA00004123"/>
    </source>
</evidence>
<dbReference type="Gene3D" id="1.10.472.30">
    <property type="entry name" value="Transcription elongation factor S-II, central domain"/>
    <property type="match status" value="1"/>
</dbReference>
<dbReference type="FunFam" id="2.20.25.10:FF:000001">
    <property type="entry name" value="Probable Transcription elongation factor S-II"/>
    <property type="match status" value="1"/>
</dbReference>
<protein>
    <recommendedName>
        <fullName evidence="8">TFIIS</fullName>
    </recommendedName>
</protein>
<dbReference type="InterPro" id="IPR001222">
    <property type="entry name" value="Znf_TFIIS"/>
</dbReference>
<dbReference type="PROSITE" id="PS51321">
    <property type="entry name" value="TFIIS_CENTRAL"/>
    <property type="match status" value="1"/>
</dbReference>
<dbReference type="InterPro" id="IPR036575">
    <property type="entry name" value="TFIIS_cen_dom_sf"/>
</dbReference>
<dbReference type="AlphaFoldDB" id="A0AAV2SVS5"/>
<dbReference type="PANTHER" id="PTHR11477:SF0">
    <property type="entry name" value="IP08861P-RELATED"/>
    <property type="match status" value="1"/>
</dbReference>
<dbReference type="InterPro" id="IPR003618">
    <property type="entry name" value="TFIIS_cen_dom"/>
</dbReference>
<dbReference type="InterPro" id="IPR035100">
    <property type="entry name" value="TF_IIS-typ"/>
</dbReference>